<gene>
    <name evidence="2" type="ORF">HMPREF1535_01093</name>
</gene>
<dbReference type="GO" id="GO:0004808">
    <property type="term" value="F:tRNA (5-methylaminomethyl-2-thiouridylate)(34)-methyltransferase activity"/>
    <property type="evidence" value="ECO:0007669"/>
    <property type="project" value="InterPro"/>
</dbReference>
<dbReference type="NCBIfam" id="NF033855">
    <property type="entry name" value="tRNA_MNMC2"/>
    <property type="match status" value="1"/>
</dbReference>
<dbReference type="PANTHER" id="PTHR39963:SF1">
    <property type="entry name" value="MNMC-LIKE METHYLTRANSFERASE DOMAIN-CONTAINING PROTEIN"/>
    <property type="match status" value="1"/>
</dbReference>
<dbReference type="InterPro" id="IPR047785">
    <property type="entry name" value="tRNA_MNMC2"/>
</dbReference>
<dbReference type="AlphaFoldDB" id="A0A0F5JIM2"/>
<dbReference type="STRING" id="927665.HMPREF1535_01093"/>
<dbReference type="Proteomes" id="UP000033047">
    <property type="component" value="Unassembled WGS sequence"/>
</dbReference>
<dbReference type="GO" id="GO:0016645">
    <property type="term" value="F:oxidoreductase activity, acting on the CH-NH group of donors"/>
    <property type="evidence" value="ECO:0007669"/>
    <property type="project" value="InterPro"/>
</dbReference>
<dbReference type="PATRIC" id="fig|927665.4.peg.1117"/>
<comment type="caution">
    <text evidence="2">The sequence shown here is derived from an EMBL/GenBank/DDBJ whole genome shotgun (WGS) entry which is preliminary data.</text>
</comment>
<sequence length="233" mass="26514">MRSNASIVVQNQMKRELQQTADGSHTLFIPEMDEHYHSVNGAVQESRHVFIEAGLHHQVKKDITVFEIGFGTGLNAFLTLLDAEENNRSVNYYSIELYPLGAELVRALNYGDVICPEKKEWFEALHVATWNEAVRITDRFILHKIQGDSNHCELPEGIDLVYFDAFAPDKQPEMWSQEIFDKLYAHMAEGGILTTYCAKGVVRRMMQKAGYSVERIPGPPGKREMLRAIKSSL</sequence>
<dbReference type="SUPFAM" id="SSF53335">
    <property type="entry name" value="S-adenosyl-L-methionine-dependent methyltransferases"/>
    <property type="match status" value="1"/>
</dbReference>
<organism evidence="2 3">
    <name type="scientific">Parabacteroides goldsteinii DSM 19448 = WAL 12034</name>
    <dbReference type="NCBI Taxonomy" id="927665"/>
    <lineage>
        <taxon>Bacteria</taxon>
        <taxon>Pseudomonadati</taxon>
        <taxon>Bacteroidota</taxon>
        <taxon>Bacteroidia</taxon>
        <taxon>Bacteroidales</taxon>
        <taxon>Tannerellaceae</taxon>
        <taxon>Parabacteroides</taxon>
    </lineage>
</organism>
<dbReference type="Pfam" id="PF05430">
    <property type="entry name" value="Methyltransf_30"/>
    <property type="match status" value="1"/>
</dbReference>
<dbReference type="EMBL" id="AQHV01000008">
    <property type="protein sequence ID" value="KKB57646.1"/>
    <property type="molecule type" value="Genomic_DNA"/>
</dbReference>
<dbReference type="PANTHER" id="PTHR39963">
    <property type="entry name" value="SLL0983 PROTEIN"/>
    <property type="match status" value="1"/>
</dbReference>
<dbReference type="InterPro" id="IPR008471">
    <property type="entry name" value="MnmC-like_methylTransf"/>
</dbReference>
<evidence type="ECO:0000313" key="3">
    <source>
        <dbReference type="Proteomes" id="UP000033047"/>
    </source>
</evidence>
<reference evidence="2 3" key="1">
    <citation type="submission" date="2013-04" db="EMBL/GenBank/DDBJ databases">
        <title>The Genome Sequence of Parabacteroides goldsteinii DSM 19448.</title>
        <authorList>
            <consortium name="The Broad Institute Genomics Platform"/>
            <person name="Earl A."/>
            <person name="Ward D."/>
            <person name="Feldgarden M."/>
            <person name="Gevers D."/>
            <person name="Martens E."/>
            <person name="Sakamoto M."/>
            <person name="Benno Y."/>
            <person name="Song Y."/>
            <person name="Liu C."/>
            <person name="Lee J."/>
            <person name="Bolanos M."/>
            <person name="Vaisanen M.L."/>
            <person name="Finegold S.M."/>
            <person name="Walker B."/>
            <person name="Young S."/>
            <person name="Zeng Q."/>
            <person name="Gargeya S."/>
            <person name="Fitzgerald M."/>
            <person name="Haas B."/>
            <person name="Abouelleil A."/>
            <person name="Allen A.W."/>
            <person name="Alvarado L."/>
            <person name="Arachchi H.M."/>
            <person name="Berlin A.M."/>
            <person name="Chapman S.B."/>
            <person name="Gainer-Dewar J."/>
            <person name="Goldberg J."/>
            <person name="Griggs A."/>
            <person name="Gujja S."/>
            <person name="Hansen M."/>
            <person name="Howarth C."/>
            <person name="Imamovic A."/>
            <person name="Ireland A."/>
            <person name="Larimer J."/>
            <person name="McCowan C."/>
            <person name="Murphy C."/>
            <person name="Pearson M."/>
            <person name="Poon T.W."/>
            <person name="Priest M."/>
            <person name="Roberts A."/>
            <person name="Saif S."/>
            <person name="Shea T."/>
            <person name="Sisk P."/>
            <person name="Sykes S."/>
            <person name="Wortman J."/>
            <person name="Nusbaum C."/>
            <person name="Birren B."/>
        </authorList>
    </citation>
    <scope>NUCLEOTIDE SEQUENCE [LARGE SCALE GENOMIC DNA]</scope>
    <source>
        <strain evidence="2 3">DSM 19448</strain>
    </source>
</reference>
<dbReference type="Gene3D" id="3.40.50.150">
    <property type="entry name" value="Vaccinia Virus protein VP39"/>
    <property type="match status" value="1"/>
</dbReference>
<evidence type="ECO:0000313" key="2">
    <source>
        <dbReference type="EMBL" id="KKB57646.1"/>
    </source>
</evidence>
<evidence type="ECO:0000259" key="1">
    <source>
        <dbReference type="Pfam" id="PF05430"/>
    </source>
</evidence>
<dbReference type="HOGENOM" id="CLU_061971_1_0_10"/>
<protein>
    <recommendedName>
        <fullName evidence="1">MnmC-like methyltransferase domain-containing protein</fullName>
    </recommendedName>
</protein>
<dbReference type="InterPro" id="IPR029063">
    <property type="entry name" value="SAM-dependent_MTases_sf"/>
</dbReference>
<name>A0A0F5JIM2_9BACT</name>
<feature type="domain" description="MnmC-like methyltransferase" evidence="1">
    <location>
        <begin position="150"/>
        <end position="230"/>
    </location>
</feature>
<accession>A0A0F5JIM2</accession>
<proteinExistence type="predicted"/>